<accession>A0AA84ZCR6</accession>
<feature type="compositionally biased region" description="Polar residues" evidence="1">
    <location>
        <begin position="358"/>
        <end position="369"/>
    </location>
</feature>
<dbReference type="Proteomes" id="UP000050790">
    <property type="component" value="Unassembled WGS sequence"/>
</dbReference>
<evidence type="ECO:0000256" key="1">
    <source>
        <dbReference type="SAM" id="MobiDB-lite"/>
    </source>
</evidence>
<organism evidence="2 3">
    <name type="scientific">Schistosoma margrebowiei</name>
    <dbReference type="NCBI Taxonomy" id="48269"/>
    <lineage>
        <taxon>Eukaryota</taxon>
        <taxon>Metazoa</taxon>
        <taxon>Spiralia</taxon>
        <taxon>Lophotrochozoa</taxon>
        <taxon>Platyhelminthes</taxon>
        <taxon>Trematoda</taxon>
        <taxon>Digenea</taxon>
        <taxon>Strigeidida</taxon>
        <taxon>Schistosomatoidea</taxon>
        <taxon>Schistosomatidae</taxon>
        <taxon>Schistosoma</taxon>
    </lineage>
</organism>
<feature type="region of interest" description="Disordered" evidence="1">
    <location>
        <begin position="358"/>
        <end position="395"/>
    </location>
</feature>
<sequence length="613" mass="68682">MSRPSKKHIISPDAYSTCKRSKSVTKVNNAKPYKHTDQSASYSDLPSATLNVHPLLGQDISLPCISLVDINKSSHMLLESTSFVSPKKSTEYCEQYLDSAADPKHPTILQSAILSSGSRITTAYNSQPDDVDLDYSPRHIPNPPTKCAQSDHPLDTCNRPICNHIDLKNFDINLNNLTTGRPRSTQTELSLTQTIQDLLPYKYLISVPENPDLEIIKNTEKIIDHISTEVLKRLQCMHNVIVYNIPDSTNIKIAKNTLLQECGLSQSWCVTRRLRKGHTKTSCPILFQFGSTTEANHLLNSQSLLRRIPTFKKIRIIHDRTAIQRRICNGTQTDQPSLRSRGSYSSCHCTNPKISYTAPQKNGGTSDTAINPKDKTAHKAATTTHPQPKHSATPKCQTTYASIASKYHPSGPCKMPKNDHPRNCANSYRLSDIAVRNNTKPSVKTHQYSSTSNPKRAPSHSNRMPYNKHSELATPTHPNVKRHLTRTTPTRDTHKSYSVNLASPMNQHKTIHIRNTSLSNNNKHSFIPHQKHTTSPTNHNRTKIAHRTQRSHNVGLLGNPPTDSRYYLSQATQYSGLVPPNSTYTLSHPFLSLPPSTLLLWGLQMLRATIPLF</sequence>
<name>A0AA84ZCR6_9TREM</name>
<feature type="compositionally biased region" description="Polar residues" evidence="1">
    <location>
        <begin position="437"/>
        <end position="464"/>
    </location>
</feature>
<dbReference type="WBParaSite" id="SMRG1_2490.1">
    <property type="protein sequence ID" value="SMRG1_2490.1"/>
    <property type="gene ID" value="SMRG1_2490"/>
</dbReference>
<reference evidence="3" key="1">
    <citation type="submission" date="2023-11" db="UniProtKB">
        <authorList>
            <consortium name="WormBaseParasite"/>
        </authorList>
    </citation>
    <scope>IDENTIFICATION</scope>
</reference>
<proteinExistence type="predicted"/>
<feature type="region of interest" description="Disordered" evidence="1">
    <location>
        <begin position="437"/>
        <end position="476"/>
    </location>
</feature>
<feature type="region of interest" description="Disordered" evidence="1">
    <location>
        <begin position="22"/>
        <end position="44"/>
    </location>
</feature>
<dbReference type="AlphaFoldDB" id="A0AA84ZCR6"/>
<evidence type="ECO:0000313" key="2">
    <source>
        <dbReference type="Proteomes" id="UP000050790"/>
    </source>
</evidence>
<evidence type="ECO:0000313" key="3">
    <source>
        <dbReference type="WBParaSite" id="SMRG1_2490.1"/>
    </source>
</evidence>
<protein>
    <submittedName>
        <fullName evidence="3">Uncharacterized protein</fullName>
    </submittedName>
</protein>